<accession>A0A7S3Y154</accession>
<gene>
    <name evidence="2" type="ORF">HAKA00212_LOCUS16752</name>
</gene>
<dbReference type="EMBL" id="HBIU01036437">
    <property type="protein sequence ID" value="CAE0637975.1"/>
    <property type="molecule type" value="Transcribed_RNA"/>
</dbReference>
<feature type="compositionally biased region" description="Low complexity" evidence="1">
    <location>
        <begin position="205"/>
        <end position="214"/>
    </location>
</feature>
<sequence>MEEAPEDVEIKQRPSVRFEEGSQFTIDTASVITRRRKAQVQVSLESLMVFLFPPGLQHPLSTGRLFAFGLYGPLDENSQLRSGHKGQHIVQRFELDAMCQRFEREIILQVYLGSDSFELLSESEVEAVIAQADRRTKVAKGKAGMPQVSREEAAALFADLPRDADGRLSFHDMQRKIVEYREQKIAELKVIFPELMGGGGGGATGSPAAGSGAKAAKEKRRQRRAADPQQAAVSDAGEPGSGGGGFKLMDAGRQAPVSAKKKGLSRRVAPPEMFQKGTGFTEMEMSSQVNQLLSKHAFRITDIEHGNASELTQNVQLLREIREPDDGRKWDSNSCLRGSNIGGHVKTAKSATTVKRKC</sequence>
<name>A0A7S3Y154_HETAK</name>
<proteinExistence type="predicted"/>
<protein>
    <submittedName>
        <fullName evidence="2">Uncharacterized protein</fullName>
    </submittedName>
</protein>
<feature type="region of interest" description="Disordered" evidence="1">
    <location>
        <begin position="202"/>
        <end position="250"/>
    </location>
</feature>
<organism evidence="2">
    <name type="scientific">Heterosigma akashiwo</name>
    <name type="common">Chromophytic alga</name>
    <name type="synonym">Heterosigma carterae</name>
    <dbReference type="NCBI Taxonomy" id="2829"/>
    <lineage>
        <taxon>Eukaryota</taxon>
        <taxon>Sar</taxon>
        <taxon>Stramenopiles</taxon>
        <taxon>Ochrophyta</taxon>
        <taxon>Raphidophyceae</taxon>
        <taxon>Chattonellales</taxon>
        <taxon>Chattonellaceae</taxon>
        <taxon>Heterosigma</taxon>
    </lineage>
</organism>
<evidence type="ECO:0000256" key="1">
    <source>
        <dbReference type="SAM" id="MobiDB-lite"/>
    </source>
</evidence>
<dbReference type="AlphaFoldDB" id="A0A7S3Y154"/>
<evidence type="ECO:0000313" key="2">
    <source>
        <dbReference type="EMBL" id="CAE0637975.1"/>
    </source>
</evidence>
<reference evidence="2" key="1">
    <citation type="submission" date="2021-01" db="EMBL/GenBank/DDBJ databases">
        <authorList>
            <person name="Corre E."/>
            <person name="Pelletier E."/>
            <person name="Niang G."/>
            <person name="Scheremetjew M."/>
            <person name="Finn R."/>
            <person name="Kale V."/>
            <person name="Holt S."/>
            <person name="Cochrane G."/>
            <person name="Meng A."/>
            <person name="Brown T."/>
            <person name="Cohen L."/>
        </authorList>
    </citation>
    <scope>NUCLEOTIDE SEQUENCE</scope>
    <source>
        <strain evidence="2">CCMP3107</strain>
    </source>
</reference>